<reference evidence="9" key="1">
    <citation type="submission" date="2025-08" db="UniProtKB">
        <authorList>
            <consortium name="RefSeq"/>
        </authorList>
    </citation>
    <scope>IDENTIFICATION</scope>
</reference>
<keyword evidence="2" id="KW-0865">Zymogen</keyword>
<evidence type="ECO:0000313" key="9">
    <source>
        <dbReference type="RefSeq" id="XP_040926092.1"/>
    </source>
</evidence>
<proteinExistence type="predicted"/>
<feature type="domain" description="Peptidase S1" evidence="7">
    <location>
        <begin position="253"/>
        <end position="474"/>
    </location>
</feature>
<dbReference type="GO" id="GO:0006508">
    <property type="term" value="P:proteolysis"/>
    <property type="evidence" value="ECO:0007669"/>
    <property type="project" value="InterPro"/>
</dbReference>
<dbReference type="InterPro" id="IPR043504">
    <property type="entry name" value="Peptidase_S1_PA_chymotrypsin"/>
</dbReference>
<evidence type="ECO:0000256" key="1">
    <source>
        <dbReference type="ARBA" id="ARBA00004239"/>
    </source>
</evidence>
<dbReference type="Pfam" id="PF00089">
    <property type="entry name" value="Trypsin"/>
    <property type="match status" value="2"/>
</dbReference>
<dbReference type="InterPro" id="IPR001254">
    <property type="entry name" value="Trypsin_dom"/>
</dbReference>
<dbReference type="AlphaFoldDB" id="A0A8M1HCP8"/>
<feature type="domain" description="Peptidase S1" evidence="7">
    <location>
        <begin position="23"/>
        <end position="216"/>
    </location>
</feature>
<dbReference type="GO" id="GO:0004252">
    <property type="term" value="F:serine-type endopeptidase activity"/>
    <property type="evidence" value="ECO:0007669"/>
    <property type="project" value="UniProtKB-EC"/>
</dbReference>
<dbReference type="FunFam" id="2.40.10.10:FF:000005">
    <property type="entry name" value="Serine protease 37"/>
    <property type="match status" value="1"/>
</dbReference>
<organism evidence="8 9">
    <name type="scientific">Betta splendens</name>
    <name type="common">Siamese fighting fish</name>
    <dbReference type="NCBI Taxonomy" id="158456"/>
    <lineage>
        <taxon>Eukaryota</taxon>
        <taxon>Metazoa</taxon>
        <taxon>Chordata</taxon>
        <taxon>Craniata</taxon>
        <taxon>Vertebrata</taxon>
        <taxon>Euteleostomi</taxon>
        <taxon>Actinopterygii</taxon>
        <taxon>Neopterygii</taxon>
        <taxon>Teleostei</taxon>
        <taxon>Neoteleostei</taxon>
        <taxon>Acanthomorphata</taxon>
        <taxon>Anabantaria</taxon>
        <taxon>Anabantiformes</taxon>
        <taxon>Anabantoidei</taxon>
        <taxon>Osphronemidae</taxon>
        <taxon>Betta</taxon>
    </lineage>
</organism>
<dbReference type="PROSITE" id="PS50240">
    <property type="entry name" value="TRYPSIN_DOM"/>
    <property type="match status" value="2"/>
</dbReference>
<dbReference type="Proteomes" id="UP000515150">
    <property type="component" value="Chromosome 4"/>
</dbReference>
<evidence type="ECO:0000256" key="3">
    <source>
        <dbReference type="ARBA" id="ARBA00023157"/>
    </source>
</evidence>
<gene>
    <name evidence="9" type="primary">LOC114852934</name>
</gene>
<dbReference type="RefSeq" id="XP_040926092.1">
    <property type="nucleotide sequence ID" value="XM_041070158.2"/>
</dbReference>
<dbReference type="GO" id="GO:0005576">
    <property type="term" value="C:extracellular region"/>
    <property type="evidence" value="ECO:0007669"/>
    <property type="project" value="UniProtKB-SubCell"/>
</dbReference>
<evidence type="ECO:0000259" key="7">
    <source>
        <dbReference type="PROSITE" id="PS50240"/>
    </source>
</evidence>
<evidence type="ECO:0000313" key="8">
    <source>
        <dbReference type="Proteomes" id="UP000515150"/>
    </source>
</evidence>
<dbReference type="InterPro" id="IPR018114">
    <property type="entry name" value="TRYPSIN_HIS"/>
</dbReference>
<protein>
    <recommendedName>
        <fullName evidence="5">trypsin</fullName>
        <ecNumber evidence="5">3.4.21.4</ecNumber>
    </recommendedName>
</protein>
<dbReference type="InterPro" id="IPR009003">
    <property type="entry name" value="Peptidase_S1_PA"/>
</dbReference>
<keyword evidence="6" id="KW-0732">Signal</keyword>
<evidence type="ECO:0000256" key="2">
    <source>
        <dbReference type="ARBA" id="ARBA00023145"/>
    </source>
</evidence>
<dbReference type="SMART" id="SM00020">
    <property type="entry name" value="Tryp_SPc"/>
    <property type="match status" value="2"/>
</dbReference>
<dbReference type="OrthoDB" id="5597713at2759"/>
<dbReference type="PANTHER" id="PTHR24271:SF55">
    <property type="entry name" value="SERINE PROTEASE 57"/>
    <property type="match status" value="1"/>
</dbReference>
<evidence type="ECO:0000256" key="6">
    <source>
        <dbReference type="SAM" id="SignalP"/>
    </source>
</evidence>
<dbReference type="PROSITE" id="PS00134">
    <property type="entry name" value="TRYPSIN_HIS"/>
    <property type="match status" value="1"/>
</dbReference>
<evidence type="ECO:0000256" key="5">
    <source>
        <dbReference type="ARBA" id="ARBA00038868"/>
    </source>
</evidence>
<feature type="chain" id="PRO_5035472027" description="trypsin" evidence="6">
    <location>
        <begin position="23"/>
        <end position="476"/>
    </location>
</feature>
<dbReference type="EC" id="3.4.21.4" evidence="5"/>
<dbReference type="SUPFAM" id="SSF50494">
    <property type="entry name" value="Trypsin-like serine proteases"/>
    <property type="match status" value="2"/>
</dbReference>
<keyword evidence="3" id="KW-1015">Disulfide bond</keyword>
<dbReference type="KEGG" id="bspl:114852934"/>
<dbReference type="InterPro" id="IPR001314">
    <property type="entry name" value="Peptidase_S1A"/>
</dbReference>
<name>A0A8M1HCP8_BETSP</name>
<comment type="catalytic activity">
    <reaction evidence="4">
        <text>Preferential cleavage: Arg-|-Xaa, Lys-|-Xaa.</text>
        <dbReference type="EC" id="3.4.21.4"/>
    </reaction>
</comment>
<dbReference type="GeneID" id="114852934"/>
<comment type="subcellular location">
    <subcellularLocation>
        <location evidence="1">Secreted</location>
        <location evidence="1">Extracellular space</location>
    </subcellularLocation>
</comment>
<feature type="signal peptide" evidence="6">
    <location>
        <begin position="1"/>
        <end position="22"/>
    </location>
</feature>
<sequence length="476" mass="51642">MQGLHKLLLLYVLTGLGQNGHGISGGEIVPKSKMQYMVSLQDGHGKHLCGGFLVSENVLITSASCDKRDPKVVYYGYHNLEEKIKPVNIEKKCKSSDSDIMLLKLRKNVKGDNVKPTEIPNSEIDLKVNQQCVVAGWGPEDCEEGPVKELRMVTVSVFNCPHNATNICTSETGFCEIDTGGPLVCDEKAVGVVKKNNSTTFANISTKHVWIKDKINNPSWKDCCYTWHHLKAMEMSFVLLLFAVLTGADGTHIVGGRDAPPHSRPYMASLQIQNQHNCGGALVREDFVLTAAHCQIRGPYTVVLGVDSLSADEPTKQVFSSIRSIPHPRYNGHANDIMLLKLNGSAQLTETVQLVSLKAGRVRPVNSCITVGWGDIGDNNTLPLTLQEVNVTILSQQTCRSRWGMVPITGSMVCGVGAGVFQGFCSGDSGGPLVCDGATAGVVSFSGRRCGDPRTPDVYTRISSFTPWITTVLNNN</sequence>
<keyword evidence="8" id="KW-1185">Reference proteome</keyword>
<accession>A0A8M1HCP8</accession>
<dbReference type="CDD" id="cd00190">
    <property type="entry name" value="Tryp_SPc"/>
    <property type="match status" value="1"/>
</dbReference>
<dbReference type="PANTHER" id="PTHR24271">
    <property type="entry name" value="KALLIKREIN-RELATED"/>
    <property type="match status" value="1"/>
</dbReference>
<dbReference type="Gene3D" id="2.40.10.10">
    <property type="entry name" value="Trypsin-like serine proteases"/>
    <property type="match status" value="3"/>
</dbReference>
<dbReference type="PRINTS" id="PR00722">
    <property type="entry name" value="CHYMOTRYPSIN"/>
</dbReference>
<evidence type="ECO:0000256" key="4">
    <source>
        <dbReference type="ARBA" id="ARBA00036320"/>
    </source>
</evidence>